<dbReference type="PANTHER" id="PTHR42101">
    <property type="entry name" value="CHROMOSOME 16, WHOLE GENOME SHOTGUN SEQUENCE"/>
    <property type="match status" value="1"/>
</dbReference>
<feature type="compositionally biased region" description="Basic and acidic residues" evidence="1">
    <location>
        <begin position="567"/>
        <end position="582"/>
    </location>
</feature>
<gene>
    <name evidence="3" type="ORF">QBC42DRAFT_267338</name>
</gene>
<evidence type="ECO:0000256" key="2">
    <source>
        <dbReference type="SAM" id="Phobius"/>
    </source>
</evidence>
<feature type="transmembrane region" description="Helical" evidence="2">
    <location>
        <begin position="70"/>
        <end position="90"/>
    </location>
</feature>
<keyword evidence="4" id="KW-1185">Reference proteome</keyword>
<sequence>MPKLREERAKRRIHTTVPWIVNPLQGVDKASLVFSPRHEASTLELFFDLFFVANLATFTTYHAIVDHSSLFAYIGFFAIIWASWFHTVLYDVRFENDSIYTRACKTVIMIAFVGFALVGSAFAPGTAKGDNTSFRVLCYTLIMSRVLFAVQYLVVGVFVAKARRTDIYLPIILNALVYVIAAVAFGAMLPAFRRDKPVDESNGIYSVWWIVMAVESVAVIAISSIWRMLSFKKTHLVERMGLLTLIVIGEGAIGVTKTISRMMGKHGLDPEGSGMVLCIVLLLVGIWMLYFDNHPHGHFGTIKQQIWSLLHFPIHLAIVGLVEGAQQTALARYMSVTSHKFEKSLYKYCFQDHLDGGDLVIALDNALKYLKLEKKLGGLIYVDRLNLDLETIGKTAGICGAGVRGSDVTDLPQELQILWYRAMSALYSSLGLAIPNDADALQIMVKSWQLVYRYFWGSFIILMVCFLAALFLIRRNRLDAYYITSFLNRGVVIAIGAVFLGLSATVDTLGAIMEKPVILPVAVCLIYGIVLSDRLGMLIANYRNRRSGDPLAHDDHHGHHGGGGGSHGEKHGGGHGNHRSEHQPLAGGRRSKSKDNGPRVSSVRVPGSHESARHHHSRQDSYNPLGGGSVMPSYYHEDTSYSSPASTYPDRTYHSEQEDYGSRPPRTRYRPARY</sequence>
<feature type="transmembrane region" description="Helical" evidence="2">
    <location>
        <begin position="454"/>
        <end position="474"/>
    </location>
</feature>
<comment type="caution">
    <text evidence="3">The sequence shown here is derived from an EMBL/GenBank/DDBJ whole genome shotgun (WGS) entry which is preliminary data.</text>
</comment>
<feature type="transmembrane region" description="Helical" evidence="2">
    <location>
        <begin position="134"/>
        <end position="160"/>
    </location>
</feature>
<keyword evidence="2" id="KW-0472">Membrane</keyword>
<feature type="transmembrane region" description="Helical" evidence="2">
    <location>
        <begin position="167"/>
        <end position="187"/>
    </location>
</feature>
<dbReference type="InterPro" id="IPR010640">
    <property type="entry name" value="Low_temperature_requirement_A"/>
</dbReference>
<feature type="transmembrane region" description="Helical" evidence="2">
    <location>
        <begin position="45"/>
        <end position="64"/>
    </location>
</feature>
<feature type="transmembrane region" description="Helical" evidence="2">
    <location>
        <begin position="517"/>
        <end position="536"/>
    </location>
</feature>
<dbReference type="EMBL" id="MU864969">
    <property type="protein sequence ID" value="KAK4462635.1"/>
    <property type="molecule type" value="Genomic_DNA"/>
</dbReference>
<name>A0AAV9HRH6_9PEZI</name>
<evidence type="ECO:0000256" key="1">
    <source>
        <dbReference type="SAM" id="MobiDB-lite"/>
    </source>
</evidence>
<evidence type="ECO:0000313" key="4">
    <source>
        <dbReference type="Proteomes" id="UP001321749"/>
    </source>
</evidence>
<accession>A0AAV9HRH6</accession>
<feature type="transmembrane region" description="Helical" evidence="2">
    <location>
        <begin position="102"/>
        <end position="122"/>
    </location>
</feature>
<reference evidence="3" key="2">
    <citation type="submission" date="2023-06" db="EMBL/GenBank/DDBJ databases">
        <authorList>
            <consortium name="Lawrence Berkeley National Laboratory"/>
            <person name="Mondo S.J."/>
            <person name="Hensen N."/>
            <person name="Bonometti L."/>
            <person name="Westerberg I."/>
            <person name="Brannstrom I.O."/>
            <person name="Guillou S."/>
            <person name="Cros-Aarteil S."/>
            <person name="Calhoun S."/>
            <person name="Haridas S."/>
            <person name="Kuo A."/>
            <person name="Pangilinan J."/>
            <person name="Riley R."/>
            <person name="Labutti K."/>
            <person name="Andreopoulos B."/>
            <person name="Lipzen A."/>
            <person name="Chen C."/>
            <person name="Yanf M."/>
            <person name="Daum C."/>
            <person name="Ng V."/>
            <person name="Clum A."/>
            <person name="Steindorff A."/>
            <person name="Ohm R."/>
            <person name="Martin F."/>
            <person name="Silar P."/>
            <person name="Natvig D."/>
            <person name="Lalanne C."/>
            <person name="Gautier V."/>
            <person name="Ament-Velasquez S.L."/>
            <person name="Kruys A."/>
            <person name="Hutchinson M.I."/>
            <person name="Powell A.J."/>
            <person name="Barry K."/>
            <person name="Miller A.N."/>
            <person name="Grigoriev I.V."/>
            <person name="Debuchy R."/>
            <person name="Gladieux P."/>
            <person name="Thoren M.H."/>
            <person name="Johannesson H."/>
        </authorList>
    </citation>
    <scope>NUCLEOTIDE SEQUENCE</scope>
    <source>
        <strain evidence="3">PSN324</strain>
    </source>
</reference>
<feature type="transmembrane region" description="Helical" evidence="2">
    <location>
        <begin position="272"/>
        <end position="291"/>
    </location>
</feature>
<protein>
    <submittedName>
        <fullName evidence="3">Bacterial low temperature requirement A protein-domain-containing protein</fullName>
    </submittedName>
</protein>
<feature type="compositionally biased region" description="Basic and acidic residues" evidence="1">
    <location>
        <begin position="651"/>
        <end position="661"/>
    </location>
</feature>
<dbReference type="Proteomes" id="UP001321749">
    <property type="component" value="Unassembled WGS sequence"/>
</dbReference>
<feature type="transmembrane region" description="Helical" evidence="2">
    <location>
        <begin position="486"/>
        <end position="505"/>
    </location>
</feature>
<keyword evidence="2" id="KW-0812">Transmembrane</keyword>
<dbReference type="AlphaFoldDB" id="A0AAV9HRH6"/>
<feature type="transmembrane region" description="Helical" evidence="2">
    <location>
        <begin position="207"/>
        <end position="229"/>
    </location>
</feature>
<feature type="transmembrane region" description="Helical" evidence="2">
    <location>
        <begin position="418"/>
        <end position="434"/>
    </location>
</feature>
<feature type="compositionally biased region" description="Basic residues" evidence="1">
    <location>
        <begin position="665"/>
        <end position="674"/>
    </location>
</feature>
<organism evidence="3 4">
    <name type="scientific">Cladorrhinum samala</name>
    <dbReference type="NCBI Taxonomy" id="585594"/>
    <lineage>
        <taxon>Eukaryota</taxon>
        <taxon>Fungi</taxon>
        <taxon>Dikarya</taxon>
        <taxon>Ascomycota</taxon>
        <taxon>Pezizomycotina</taxon>
        <taxon>Sordariomycetes</taxon>
        <taxon>Sordariomycetidae</taxon>
        <taxon>Sordariales</taxon>
        <taxon>Podosporaceae</taxon>
        <taxon>Cladorrhinum</taxon>
    </lineage>
</organism>
<proteinExistence type="predicted"/>
<dbReference type="Pfam" id="PF06772">
    <property type="entry name" value="LtrA"/>
    <property type="match status" value="1"/>
</dbReference>
<feature type="region of interest" description="Disordered" evidence="1">
    <location>
        <begin position="550"/>
        <end position="674"/>
    </location>
</feature>
<reference evidence="3" key="1">
    <citation type="journal article" date="2023" name="Mol. Phylogenet. Evol.">
        <title>Genome-scale phylogeny and comparative genomics of the fungal order Sordariales.</title>
        <authorList>
            <person name="Hensen N."/>
            <person name="Bonometti L."/>
            <person name="Westerberg I."/>
            <person name="Brannstrom I.O."/>
            <person name="Guillou S."/>
            <person name="Cros-Aarteil S."/>
            <person name="Calhoun S."/>
            <person name="Haridas S."/>
            <person name="Kuo A."/>
            <person name="Mondo S."/>
            <person name="Pangilinan J."/>
            <person name="Riley R."/>
            <person name="LaButti K."/>
            <person name="Andreopoulos B."/>
            <person name="Lipzen A."/>
            <person name="Chen C."/>
            <person name="Yan M."/>
            <person name="Daum C."/>
            <person name="Ng V."/>
            <person name="Clum A."/>
            <person name="Steindorff A."/>
            <person name="Ohm R.A."/>
            <person name="Martin F."/>
            <person name="Silar P."/>
            <person name="Natvig D.O."/>
            <person name="Lalanne C."/>
            <person name="Gautier V."/>
            <person name="Ament-Velasquez S.L."/>
            <person name="Kruys A."/>
            <person name="Hutchinson M.I."/>
            <person name="Powell A.J."/>
            <person name="Barry K."/>
            <person name="Miller A.N."/>
            <person name="Grigoriev I.V."/>
            <person name="Debuchy R."/>
            <person name="Gladieux P."/>
            <person name="Hiltunen Thoren M."/>
            <person name="Johannesson H."/>
        </authorList>
    </citation>
    <scope>NUCLEOTIDE SEQUENCE</scope>
    <source>
        <strain evidence="3">PSN324</strain>
    </source>
</reference>
<keyword evidence="2" id="KW-1133">Transmembrane helix</keyword>
<dbReference type="PANTHER" id="PTHR42101:SF1">
    <property type="entry name" value="LOW TEMPERATURE REQUIREMENT A"/>
    <property type="match status" value="1"/>
</dbReference>
<evidence type="ECO:0000313" key="3">
    <source>
        <dbReference type="EMBL" id="KAK4462635.1"/>
    </source>
</evidence>